<protein>
    <submittedName>
        <fullName evidence="2">Uncharacterized protein</fullName>
    </submittedName>
</protein>
<name>A0A4Y2WVM9_ARAVE</name>
<sequence length="102" mass="11403">MFSLPVFQNSWNGTAVNVSLKASVHSSQRTPLTRFTLLFPARNYELMRKDGWSIVESHLFRTINSKTKLRDSIDGRKQSTSPKFSIRDKGPSTNDVTLGGGS</sequence>
<keyword evidence="3" id="KW-1185">Reference proteome</keyword>
<reference evidence="2 3" key="1">
    <citation type="journal article" date="2019" name="Sci. Rep.">
        <title>Orb-weaving spider Araneus ventricosus genome elucidates the spidroin gene catalogue.</title>
        <authorList>
            <person name="Kono N."/>
            <person name="Nakamura H."/>
            <person name="Ohtoshi R."/>
            <person name="Moran D.A.P."/>
            <person name="Shinohara A."/>
            <person name="Yoshida Y."/>
            <person name="Fujiwara M."/>
            <person name="Mori M."/>
            <person name="Tomita M."/>
            <person name="Arakawa K."/>
        </authorList>
    </citation>
    <scope>NUCLEOTIDE SEQUENCE [LARGE SCALE GENOMIC DNA]</scope>
</reference>
<evidence type="ECO:0000313" key="2">
    <source>
        <dbReference type="EMBL" id="GBO40132.1"/>
    </source>
</evidence>
<accession>A0A4Y2WVM9</accession>
<organism evidence="2 3">
    <name type="scientific">Araneus ventricosus</name>
    <name type="common">Orbweaver spider</name>
    <name type="synonym">Epeira ventricosa</name>
    <dbReference type="NCBI Taxonomy" id="182803"/>
    <lineage>
        <taxon>Eukaryota</taxon>
        <taxon>Metazoa</taxon>
        <taxon>Ecdysozoa</taxon>
        <taxon>Arthropoda</taxon>
        <taxon>Chelicerata</taxon>
        <taxon>Arachnida</taxon>
        <taxon>Araneae</taxon>
        <taxon>Araneomorphae</taxon>
        <taxon>Entelegynae</taxon>
        <taxon>Araneoidea</taxon>
        <taxon>Araneidae</taxon>
        <taxon>Araneus</taxon>
    </lineage>
</organism>
<proteinExistence type="predicted"/>
<comment type="caution">
    <text evidence="2">The sequence shown here is derived from an EMBL/GenBank/DDBJ whole genome shotgun (WGS) entry which is preliminary data.</text>
</comment>
<dbReference type="Proteomes" id="UP000499080">
    <property type="component" value="Unassembled WGS sequence"/>
</dbReference>
<dbReference type="EMBL" id="BGPR01065311">
    <property type="protein sequence ID" value="GBO40132.1"/>
    <property type="molecule type" value="Genomic_DNA"/>
</dbReference>
<evidence type="ECO:0000313" key="3">
    <source>
        <dbReference type="Proteomes" id="UP000499080"/>
    </source>
</evidence>
<feature type="region of interest" description="Disordered" evidence="1">
    <location>
        <begin position="70"/>
        <end position="102"/>
    </location>
</feature>
<dbReference type="AlphaFoldDB" id="A0A4Y2WVM9"/>
<evidence type="ECO:0000256" key="1">
    <source>
        <dbReference type="SAM" id="MobiDB-lite"/>
    </source>
</evidence>
<gene>
    <name evidence="2" type="ORF">AVEN_69313_1</name>
</gene>